<evidence type="ECO:0000256" key="13">
    <source>
        <dbReference type="SAM" id="MobiDB-lite"/>
    </source>
</evidence>
<evidence type="ECO:0000256" key="2">
    <source>
        <dbReference type="ARBA" id="ARBA00009334"/>
    </source>
</evidence>
<keyword evidence="6 12" id="KW-0547">Nucleotide-binding</keyword>
<evidence type="ECO:0000256" key="4">
    <source>
        <dbReference type="ARBA" id="ARBA00022517"/>
    </source>
</evidence>
<evidence type="ECO:0000256" key="9">
    <source>
        <dbReference type="ARBA" id="ARBA00022840"/>
    </source>
</evidence>
<organism evidence="16">
    <name type="scientific">Medioppia subpectinata</name>
    <dbReference type="NCBI Taxonomy" id="1979941"/>
    <lineage>
        <taxon>Eukaryota</taxon>
        <taxon>Metazoa</taxon>
        <taxon>Ecdysozoa</taxon>
        <taxon>Arthropoda</taxon>
        <taxon>Chelicerata</taxon>
        <taxon>Arachnida</taxon>
        <taxon>Acari</taxon>
        <taxon>Acariformes</taxon>
        <taxon>Sarcoptiformes</taxon>
        <taxon>Oribatida</taxon>
        <taxon>Brachypylina</taxon>
        <taxon>Oppioidea</taxon>
        <taxon>Oppiidae</taxon>
        <taxon>Medioppia</taxon>
    </lineage>
</organism>
<evidence type="ECO:0000256" key="10">
    <source>
        <dbReference type="ARBA" id="ARBA00023242"/>
    </source>
</evidence>
<dbReference type="AlphaFoldDB" id="A0A7R9KGW9"/>
<sequence>VDGNIKVRTNSIYPRLEEFALPSTKNAVTQTLKEQSSCSQQLCGSFIPPSTTPTPVQKYAIPIILAKQSILVRAPTGMGKTLCFLLPLLENLDKLKPKNKSFNSNMMAKGLSKSTSLRICVISPTRELCDQIKDQCELILRNNSEPSSVNVTSPWLPNRDVVFGSKSNFSDDSSNKGTSNSNFAYKNLKVESVYGRKKELYSYDNVDIIIATPGRLLDLLIRNKIDFTNLEAFVLDEADKLLDMGFEVDIRKIYSYVSKNKTDTSKNSSAVPISNGNSVQICLFSATYNKNLNKIITDFLGENKFIVEVENETVENISQKIIYCNNKDQELVKILEKLNFSSSWKSNQSADKCLIFVEKKKTAVELERKINDQSILSNTRNINTNKGSYNWYADSVHGDKDQDLRSLAIKKFRENRTHILIATSVAARGIDIDDIKIVINYDFPREIKEYIHRIGRTGRSGKAGEAISFVERGDSVLTNDVFRNDLISVLLESKNEVPELIKQKTNYPHRGTKKILVDQISNLSINKISDQEISDSSEDEKEDSEGDATNLW</sequence>
<protein>
    <recommendedName>
        <fullName evidence="3">RNA helicase</fullName>
        <ecNumber evidence="3">3.6.4.13</ecNumber>
    </recommendedName>
</protein>
<feature type="non-terminal residue" evidence="16">
    <location>
        <position position="552"/>
    </location>
</feature>
<evidence type="ECO:0000256" key="3">
    <source>
        <dbReference type="ARBA" id="ARBA00012552"/>
    </source>
</evidence>
<feature type="domain" description="Helicase ATP-binding" evidence="14">
    <location>
        <begin position="61"/>
        <end position="306"/>
    </location>
</feature>
<evidence type="ECO:0000313" key="17">
    <source>
        <dbReference type="Proteomes" id="UP000759131"/>
    </source>
</evidence>
<evidence type="ECO:0000256" key="8">
    <source>
        <dbReference type="ARBA" id="ARBA00022806"/>
    </source>
</evidence>
<dbReference type="GO" id="GO:0003676">
    <property type="term" value="F:nucleic acid binding"/>
    <property type="evidence" value="ECO:0007669"/>
    <property type="project" value="InterPro"/>
</dbReference>
<dbReference type="GO" id="GO:0016787">
    <property type="term" value="F:hydrolase activity"/>
    <property type="evidence" value="ECO:0007669"/>
    <property type="project" value="UniProtKB-KW"/>
</dbReference>
<keyword evidence="17" id="KW-1185">Reference proteome</keyword>
<evidence type="ECO:0000256" key="1">
    <source>
        <dbReference type="ARBA" id="ARBA00004604"/>
    </source>
</evidence>
<dbReference type="InterPro" id="IPR001650">
    <property type="entry name" value="Helicase_C-like"/>
</dbReference>
<gene>
    <name evidence="16" type="ORF">OSB1V03_LOCUS2031</name>
</gene>
<evidence type="ECO:0000259" key="15">
    <source>
        <dbReference type="PROSITE" id="PS51194"/>
    </source>
</evidence>
<dbReference type="Pfam" id="PF00271">
    <property type="entry name" value="Helicase_C"/>
    <property type="match status" value="1"/>
</dbReference>
<dbReference type="Gene3D" id="3.40.50.300">
    <property type="entry name" value="P-loop containing nucleotide triphosphate hydrolases"/>
    <property type="match status" value="2"/>
</dbReference>
<dbReference type="PROSITE" id="PS00039">
    <property type="entry name" value="DEAD_ATP_HELICASE"/>
    <property type="match status" value="1"/>
</dbReference>
<keyword evidence="7 12" id="KW-0378">Hydrolase</keyword>
<keyword evidence="5" id="KW-0698">rRNA processing</keyword>
<proteinExistence type="inferred from homology"/>
<evidence type="ECO:0000256" key="5">
    <source>
        <dbReference type="ARBA" id="ARBA00022552"/>
    </source>
</evidence>
<dbReference type="EMBL" id="OC855236">
    <property type="protein sequence ID" value="CAD7621560.1"/>
    <property type="molecule type" value="Genomic_DNA"/>
</dbReference>
<comment type="function">
    <text evidence="11">ATP-dependent RNA helicase required for 60S ribosomal subunit synthesis. Involved in efficient pre-rRNA processing, predominantly at site A3, which is necessary for the normal formation of 25S and 5.8S rRNAs.</text>
</comment>
<comment type="similarity">
    <text evidence="2">Belongs to the DEAD box helicase family. DDX5/DBP2 subfamily.</text>
</comment>
<dbReference type="InterPro" id="IPR027417">
    <property type="entry name" value="P-loop_NTPase"/>
</dbReference>
<feature type="domain" description="Helicase C-terminal" evidence="15">
    <location>
        <begin position="326"/>
        <end position="505"/>
    </location>
</feature>
<dbReference type="InterPro" id="IPR000629">
    <property type="entry name" value="RNA-helicase_DEAD-box_CS"/>
</dbReference>
<name>A0A7R9KGW9_9ACAR</name>
<dbReference type="GO" id="GO:0003724">
    <property type="term" value="F:RNA helicase activity"/>
    <property type="evidence" value="ECO:0007669"/>
    <property type="project" value="UniProtKB-EC"/>
</dbReference>
<dbReference type="PROSITE" id="PS51194">
    <property type="entry name" value="HELICASE_CTER"/>
    <property type="match status" value="1"/>
</dbReference>
<dbReference type="EMBL" id="CAJPIZ010000661">
    <property type="protein sequence ID" value="CAG2101990.1"/>
    <property type="molecule type" value="Genomic_DNA"/>
</dbReference>
<dbReference type="Proteomes" id="UP000759131">
    <property type="component" value="Unassembled WGS sequence"/>
</dbReference>
<evidence type="ECO:0000256" key="6">
    <source>
        <dbReference type="ARBA" id="ARBA00022741"/>
    </source>
</evidence>
<evidence type="ECO:0000256" key="11">
    <source>
        <dbReference type="ARBA" id="ARBA00037449"/>
    </source>
</evidence>
<evidence type="ECO:0000256" key="12">
    <source>
        <dbReference type="RuleBase" id="RU000492"/>
    </source>
</evidence>
<keyword evidence="8 12" id="KW-0347">Helicase</keyword>
<feature type="compositionally biased region" description="Acidic residues" evidence="13">
    <location>
        <begin position="532"/>
        <end position="546"/>
    </location>
</feature>
<accession>A0A7R9KGW9</accession>
<dbReference type="CDD" id="cd18787">
    <property type="entry name" value="SF2_C_DEAD"/>
    <property type="match status" value="1"/>
</dbReference>
<dbReference type="Pfam" id="PF00270">
    <property type="entry name" value="DEAD"/>
    <property type="match status" value="2"/>
</dbReference>
<evidence type="ECO:0000259" key="14">
    <source>
        <dbReference type="PROSITE" id="PS51192"/>
    </source>
</evidence>
<dbReference type="GO" id="GO:0005524">
    <property type="term" value="F:ATP binding"/>
    <property type="evidence" value="ECO:0007669"/>
    <property type="project" value="UniProtKB-KW"/>
</dbReference>
<dbReference type="InterPro" id="IPR011545">
    <property type="entry name" value="DEAD/DEAH_box_helicase_dom"/>
</dbReference>
<keyword evidence="9 12" id="KW-0067">ATP-binding</keyword>
<dbReference type="InterPro" id="IPR044742">
    <property type="entry name" value="DEAD/DEAH_RhlB"/>
</dbReference>
<dbReference type="CDD" id="cd00268">
    <property type="entry name" value="DEADc"/>
    <property type="match status" value="1"/>
</dbReference>
<reference evidence="16" key="1">
    <citation type="submission" date="2020-11" db="EMBL/GenBank/DDBJ databases">
        <authorList>
            <person name="Tran Van P."/>
        </authorList>
    </citation>
    <scope>NUCLEOTIDE SEQUENCE</scope>
</reference>
<keyword evidence="4" id="KW-0690">Ribosome biogenesis</keyword>
<feature type="region of interest" description="Disordered" evidence="13">
    <location>
        <begin position="529"/>
        <end position="552"/>
    </location>
</feature>
<keyword evidence="10" id="KW-0539">Nucleus</keyword>
<dbReference type="PANTHER" id="PTHR47958">
    <property type="entry name" value="ATP-DEPENDENT RNA HELICASE DBP3"/>
    <property type="match status" value="1"/>
</dbReference>
<feature type="non-terminal residue" evidence="16">
    <location>
        <position position="1"/>
    </location>
</feature>
<dbReference type="OrthoDB" id="196131at2759"/>
<comment type="subcellular location">
    <subcellularLocation>
        <location evidence="1">Nucleus</location>
        <location evidence="1">Nucleolus</location>
    </subcellularLocation>
</comment>
<evidence type="ECO:0000313" key="16">
    <source>
        <dbReference type="EMBL" id="CAD7621560.1"/>
    </source>
</evidence>
<dbReference type="SMART" id="SM00487">
    <property type="entry name" value="DEXDc"/>
    <property type="match status" value="1"/>
</dbReference>
<dbReference type="EC" id="3.6.4.13" evidence="3"/>
<evidence type="ECO:0000256" key="7">
    <source>
        <dbReference type="ARBA" id="ARBA00022801"/>
    </source>
</evidence>
<dbReference type="PROSITE" id="PS51192">
    <property type="entry name" value="HELICASE_ATP_BIND_1"/>
    <property type="match status" value="1"/>
</dbReference>
<dbReference type="SUPFAM" id="SSF52540">
    <property type="entry name" value="P-loop containing nucleoside triphosphate hydrolases"/>
    <property type="match status" value="1"/>
</dbReference>
<dbReference type="SMART" id="SM00490">
    <property type="entry name" value="HELICc"/>
    <property type="match status" value="1"/>
</dbReference>
<dbReference type="InterPro" id="IPR014001">
    <property type="entry name" value="Helicase_ATP-bd"/>
</dbReference>